<dbReference type="Pfam" id="PF23232">
    <property type="entry name" value="AAA_lid_13"/>
    <property type="match status" value="1"/>
</dbReference>
<evidence type="ECO:0000259" key="2">
    <source>
        <dbReference type="SMART" id="SM00355"/>
    </source>
</evidence>
<dbReference type="PANTHER" id="PTHR46411">
    <property type="entry name" value="FAMILY ATPASE, PUTATIVE-RELATED"/>
    <property type="match status" value="1"/>
</dbReference>
<dbReference type="GO" id="GO:0016887">
    <property type="term" value="F:ATP hydrolysis activity"/>
    <property type="evidence" value="ECO:0007669"/>
    <property type="project" value="InterPro"/>
</dbReference>
<keyword evidence="5" id="KW-1185">Reference proteome</keyword>
<dbReference type="InterPro" id="IPR003959">
    <property type="entry name" value="ATPase_AAA_core"/>
</dbReference>
<dbReference type="EMBL" id="MNUE01000079">
    <property type="protein sequence ID" value="OJD29484.1"/>
    <property type="molecule type" value="Genomic_DNA"/>
</dbReference>
<dbReference type="SUPFAM" id="SSF52540">
    <property type="entry name" value="P-loop containing nucleoside triphosphate hydrolases"/>
    <property type="match status" value="1"/>
</dbReference>
<dbReference type="PANTHER" id="PTHR46411:SF2">
    <property type="entry name" value="AAA+ ATPASE DOMAIN-CONTAINING PROTEIN"/>
    <property type="match status" value="1"/>
</dbReference>
<feature type="compositionally biased region" description="Pro residues" evidence="1">
    <location>
        <begin position="1312"/>
        <end position="1321"/>
    </location>
</feature>
<dbReference type="GO" id="GO:0005524">
    <property type="term" value="F:ATP binding"/>
    <property type="evidence" value="ECO:0007669"/>
    <property type="project" value="InterPro"/>
</dbReference>
<dbReference type="InterPro" id="IPR056599">
    <property type="entry name" value="AAA_lid_fung"/>
</dbReference>
<dbReference type="SMART" id="SM00355">
    <property type="entry name" value="ZnF_C2H2"/>
    <property type="match status" value="3"/>
</dbReference>
<comment type="caution">
    <text evidence="4">The sequence shown here is derived from an EMBL/GenBank/DDBJ whole genome shotgun (WGS) entry which is preliminary data.</text>
</comment>
<accession>A0A1J9RNI1</accession>
<dbReference type="Proteomes" id="UP000183809">
    <property type="component" value="Unassembled WGS sequence"/>
</dbReference>
<dbReference type="Pfam" id="PF22942">
    <property type="entry name" value="DUF7025"/>
    <property type="match status" value="1"/>
</dbReference>
<dbReference type="InterPro" id="IPR054289">
    <property type="entry name" value="DUF7025"/>
</dbReference>
<dbReference type="InterPro" id="IPR013087">
    <property type="entry name" value="Znf_C2H2_type"/>
</dbReference>
<dbReference type="SMART" id="SM00382">
    <property type="entry name" value="AAA"/>
    <property type="match status" value="1"/>
</dbReference>
<dbReference type="InterPro" id="IPR027417">
    <property type="entry name" value="P-loop_NTPase"/>
</dbReference>
<dbReference type="InterPro" id="IPR003593">
    <property type="entry name" value="AAA+_ATPase"/>
</dbReference>
<proteinExistence type="predicted"/>
<dbReference type="OrthoDB" id="10042665at2759"/>
<reference evidence="4 5" key="1">
    <citation type="submission" date="2016-10" db="EMBL/GenBank/DDBJ databases">
        <title>Proteomics and genomics reveal pathogen-plant mechanisms compatible with a hemibiotrophic lifestyle of Diplodia corticola.</title>
        <authorList>
            <person name="Fernandes I."/>
            <person name="De Jonge R."/>
            <person name="Van De Peer Y."/>
            <person name="Devreese B."/>
            <person name="Alves A."/>
            <person name="Esteves A.C."/>
        </authorList>
    </citation>
    <scope>NUCLEOTIDE SEQUENCE [LARGE SCALE GENOMIC DNA]</scope>
    <source>
        <strain evidence="4 5">CBS 112549</strain>
    </source>
</reference>
<dbReference type="Gene3D" id="3.40.50.300">
    <property type="entry name" value="P-loop containing nucleotide triphosphate hydrolases"/>
    <property type="match status" value="1"/>
</dbReference>
<evidence type="ECO:0000256" key="1">
    <source>
        <dbReference type="SAM" id="MobiDB-lite"/>
    </source>
</evidence>
<gene>
    <name evidence="4" type="ORF">BKCO1_7900013</name>
</gene>
<protein>
    <submittedName>
        <fullName evidence="4">Atpase aaa</fullName>
    </submittedName>
</protein>
<feature type="domain" description="C2H2-type" evidence="2">
    <location>
        <begin position="365"/>
        <end position="389"/>
    </location>
</feature>
<evidence type="ECO:0000259" key="3">
    <source>
        <dbReference type="SMART" id="SM00382"/>
    </source>
</evidence>
<dbReference type="Pfam" id="PF00004">
    <property type="entry name" value="AAA"/>
    <property type="match status" value="1"/>
</dbReference>
<dbReference type="CDD" id="cd19481">
    <property type="entry name" value="RecA-like_protease"/>
    <property type="match status" value="1"/>
</dbReference>
<evidence type="ECO:0000313" key="5">
    <source>
        <dbReference type="Proteomes" id="UP000183809"/>
    </source>
</evidence>
<feature type="region of interest" description="Disordered" evidence="1">
    <location>
        <begin position="500"/>
        <end position="534"/>
    </location>
</feature>
<feature type="domain" description="C2H2-type" evidence="2">
    <location>
        <begin position="415"/>
        <end position="438"/>
    </location>
</feature>
<feature type="compositionally biased region" description="Basic and acidic residues" evidence="1">
    <location>
        <begin position="1293"/>
        <end position="1304"/>
    </location>
</feature>
<feature type="domain" description="AAA+ ATPase" evidence="3">
    <location>
        <begin position="1046"/>
        <end position="1172"/>
    </location>
</feature>
<feature type="domain" description="C2H2-type" evidence="2">
    <location>
        <begin position="332"/>
        <end position="359"/>
    </location>
</feature>
<dbReference type="GeneID" id="31019371"/>
<dbReference type="STRING" id="236234.A0A1J9RNI1"/>
<sequence>MDIDLNTEPAVSGLSTAIRYALESFEPSIQDADLRHTHYRNVQRYVLWAADHGIVEGSLDTLLKDEPELQHAVASLLISLGQFILNIFSHARIASENAPSPVPDGPSQPPLRRSQKRWLYSMERDRILVLERLSWNLARALQSWPDCQDLVIEAEALREDYDPALRSMSSPPKSKIPLSLADEDFSEDLMGVEVTVDQLYDLVPSLQWIRSPSPTSSLASQQSVNIHTGAAELQDQICCNFPDLPTQVAHVLSKAYRRRWVVPQPEEEHMLSEKQEDEDVTAGEYLPQSFPEYPDTTYGIGNEVSCTVCHRYINVATESQWRQHILQDLRPYVCINPDCHARPPTFASFAVFQRHAIGHCAIRQWSCKLGCEIKCDTEAQLADHLHVTHGILEGQSCIDIANLWQEIVLVEESKDDCPFCGMKESGSHRDYIQHLGQHMVEIALWSTEPRMESLETPAQNSSKSQMNQEYTIPKSPASDTKSLLEDLGMNLLHTVKQDFYPEPASRKDIPSSRKNRTRLQQCQSAPRGLPGISTEPRTIAELKPLSWDEYTQNKGEPTPPVHYAIELLMEDPVICDVRDHSMPSRLRKGAMQSQREKRGKGVSKVGAMFSSDGTETKQLPERIRIHSPHLKQLLASVSSGQLSQPPDAPLVMRRPFKFLLYEEETLRQHVSELEETVSETGDQADASGTSSSDELRLSRLLLAFLDDYVKPTQQQVTKKRSVYFHELWFLYQPGQLLYSRIKDYPQTVWKVVQVTGGNRLPRRYEPNEDSVEYKHSKMDSFSPLTLDCFFLVFDGLGFQPAYRRLEVPHFHGLRDMSDLQVIPLEVAEVEELINKDDILCQGNLYLEGLNRSYKLYHGWTADRDSLGNQLVSAESHPVLPESIESEVMVDLHRAFRLNPQWLPELGALPEVQVNPREFEGHYTWRPEPIAEDVHWDILQKEDVIETMDNQRKNQAWARCEIGGEDVFLLPGRAPAFVFSSRRWAYLQLGPDENTSGSRSQLMQIQPSSSPWEELVLPPRHKAMIQALVHSSFTKGDDSDLVRHKGRGLVILLHGSPGVGKTSTAECVASHFRKPLLSITPGDLGLDPVQAEANMLRYFDLAQAWDCVLLLDEADVFLASRTNNLQRDALVSVFLRLLEYYKGVLFMTTNRVGSIDEAFKSRIQMSLYYPPLDLEQTMKIWELQIRRARKPLEGNIEDEEEVLRTAHEIFRKQGASQRWNGRQIHNAFIAAMSLARFDNMPLRDRHLATVAEASAVFDEYLMEVHSGTSHSQRMHAQSIRADDFVSPPRSMQYDTDRRQRPERPDAPYLPSDFPYPPQPAPPSLGVRGLYYAKNPFSKTPSG</sequence>
<evidence type="ECO:0000313" key="4">
    <source>
        <dbReference type="EMBL" id="OJD29484.1"/>
    </source>
</evidence>
<name>A0A1J9RNI1_9PEZI</name>
<dbReference type="RefSeq" id="XP_020125744.1">
    <property type="nucleotide sequence ID" value="XM_020279109.1"/>
</dbReference>
<feature type="compositionally biased region" description="Polar residues" evidence="1">
    <location>
        <begin position="456"/>
        <end position="470"/>
    </location>
</feature>
<feature type="region of interest" description="Disordered" evidence="1">
    <location>
        <begin position="1267"/>
        <end position="1327"/>
    </location>
</feature>
<organism evidence="4 5">
    <name type="scientific">Diplodia corticola</name>
    <dbReference type="NCBI Taxonomy" id="236234"/>
    <lineage>
        <taxon>Eukaryota</taxon>
        <taxon>Fungi</taxon>
        <taxon>Dikarya</taxon>
        <taxon>Ascomycota</taxon>
        <taxon>Pezizomycotina</taxon>
        <taxon>Dothideomycetes</taxon>
        <taxon>Dothideomycetes incertae sedis</taxon>
        <taxon>Botryosphaeriales</taxon>
        <taxon>Botryosphaeriaceae</taxon>
        <taxon>Diplodia</taxon>
    </lineage>
</organism>
<feature type="region of interest" description="Disordered" evidence="1">
    <location>
        <begin position="585"/>
        <end position="617"/>
    </location>
</feature>
<feature type="region of interest" description="Disordered" evidence="1">
    <location>
        <begin position="455"/>
        <end position="478"/>
    </location>
</feature>